<keyword evidence="8" id="KW-0067">ATP-binding</keyword>
<evidence type="ECO:0000256" key="10">
    <source>
        <dbReference type="ARBA" id="ARBA00032441"/>
    </source>
</evidence>
<dbReference type="PANTHER" id="PTHR33540:SF2">
    <property type="entry name" value="TRNA THREONYLCARBAMOYLADENOSINE BIOSYNTHESIS PROTEIN TSAE"/>
    <property type="match status" value="1"/>
</dbReference>
<dbReference type="PANTHER" id="PTHR33540">
    <property type="entry name" value="TRNA THREONYLCARBAMOYLADENOSINE BIOSYNTHESIS PROTEIN TSAE"/>
    <property type="match status" value="1"/>
</dbReference>
<organism evidence="11">
    <name type="scientific">marine sediment metagenome</name>
    <dbReference type="NCBI Taxonomy" id="412755"/>
    <lineage>
        <taxon>unclassified sequences</taxon>
        <taxon>metagenomes</taxon>
        <taxon>ecological metagenomes</taxon>
    </lineage>
</organism>
<reference evidence="11" key="1">
    <citation type="journal article" date="2015" name="Nature">
        <title>Complex archaea that bridge the gap between prokaryotes and eukaryotes.</title>
        <authorList>
            <person name="Spang A."/>
            <person name="Saw J.H."/>
            <person name="Jorgensen S.L."/>
            <person name="Zaremba-Niedzwiedzka K."/>
            <person name="Martijn J."/>
            <person name="Lind A.E."/>
            <person name="van Eijk R."/>
            <person name="Schleper C."/>
            <person name="Guy L."/>
            <person name="Ettema T.J."/>
        </authorList>
    </citation>
    <scope>NUCLEOTIDE SEQUENCE</scope>
</reference>
<proteinExistence type="inferred from homology"/>
<evidence type="ECO:0000256" key="5">
    <source>
        <dbReference type="ARBA" id="ARBA00022694"/>
    </source>
</evidence>
<evidence type="ECO:0000256" key="4">
    <source>
        <dbReference type="ARBA" id="ARBA00022490"/>
    </source>
</evidence>
<keyword evidence="4" id="KW-0963">Cytoplasm</keyword>
<name>A0A0F9JDU3_9ZZZZ</name>
<dbReference type="Gene3D" id="3.40.50.300">
    <property type="entry name" value="P-loop containing nucleotide triphosphate hydrolases"/>
    <property type="match status" value="1"/>
</dbReference>
<evidence type="ECO:0000256" key="1">
    <source>
        <dbReference type="ARBA" id="ARBA00004496"/>
    </source>
</evidence>
<dbReference type="InterPro" id="IPR027417">
    <property type="entry name" value="P-loop_NTPase"/>
</dbReference>
<comment type="subcellular location">
    <subcellularLocation>
        <location evidence="1">Cytoplasm</location>
    </subcellularLocation>
</comment>
<dbReference type="Pfam" id="PF02367">
    <property type="entry name" value="TsaE"/>
    <property type="match status" value="1"/>
</dbReference>
<keyword evidence="9" id="KW-0460">Magnesium</keyword>
<evidence type="ECO:0000256" key="6">
    <source>
        <dbReference type="ARBA" id="ARBA00022723"/>
    </source>
</evidence>
<evidence type="ECO:0000256" key="3">
    <source>
        <dbReference type="ARBA" id="ARBA00019010"/>
    </source>
</evidence>
<dbReference type="InterPro" id="IPR003442">
    <property type="entry name" value="T6A_TsaE"/>
</dbReference>
<keyword evidence="7" id="KW-0547">Nucleotide-binding</keyword>
<evidence type="ECO:0000256" key="7">
    <source>
        <dbReference type="ARBA" id="ARBA00022741"/>
    </source>
</evidence>
<keyword evidence="6" id="KW-0479">Metal-binding</keyword>
<comment type="similarity">
    <text evidence="2">Belongs to the TsaE family.</text>
</comment>
<comment type="caution">
    <text evidence="11">The sequence shown here is derived from an EMBL/GenBank/DDBJ whole genome shotgun (WGS) entry which is preliminary data.</text>
</comment>
<dbReference type="GO" id="GO:0005524">
    <property type="term" value="F:ATP binding"/>
    <property type="evidence" value="ECO:0007669"/>
    <property type="project" value="UniProtKB-KW"/>
</dbReference>
<dbReference type="GO" id="GO:0002949">
    <property type="term" value="P:tRNA threonylcarbamoyladenosine modification"/>
    <property type="evidence" value="ECO:0007669"/>
    <property type="project" value="InterPro"/>
</dbReference>
<evidence type="ECO:0000256" key="8">
    <source>
        <dbReference type="ARBA" id="ARBA00022840"/>
    </source>
</evidence>
<dbReference type="EMBL" id="LAZR01016557">
    <property type="protein sequence ID" value="KKM04001.1"/>
    <property type="molecule type" value="Genomic_DNA"/>
</dbReference>
<dbReference type="GO" id="GO:0005737">
    <property type="term" value="C:cytoplasm"/>
    <property type="evidence" value="ECO:0007669"/>
    <property type="project" value="UniProtKB-SubCell"/>
</dbReference>
<dbReference type="SUPFAM" id="SSF52540">
    <property type="entry name" value="P-loop containing nucleoside triphosphate hydrolases"/>
    <property type="match status" value="1"/>
</dbReference>
<dbReference type="AlphaFoldDB" id="A0A0F9JDU3"/>
<evidence type="ECO:0000313" key="11">
    <source>
        <dbReference type="EMBL" id="KKM04001.1"/>
    </source>
</evidence>
<dbReference type="NCBIfam" id="TIGR00150">
    <property type="entry name" value="T6A_YjeE"/>
    <property type="match status" value="1"/>
</dbReference>
<gene>
    <name evidence="11" type="ORF">LCGC14_1768730</name>
</gene>
<keyword evidence="5" id="KW-0819">tRNA processing</keyword>
<protein>
    <recommendedName>
        <fullName evidence="3">tRNA threonylcarbamoyladenosine biosynthesis protein TsaE</fullName>
    </recommendedName>
    <alternativeName>
        <fullName evidence="10">t(6)A37 threonylcarbamoyladenosine biosynthesis protein TsaE</fullName>
    </alternativeName>
</protein>
<accession>A0A0F9JDU3</accession>
<sequence>MRLLAEGEEETEKAGFELGLKLKSSQGGATVCLFGDLGSGKTVFTKGLARAMGLDPRDVASVSYTIIAEYEETSPPFCHIDLYRLHGGEDLDALGIYEYMGAPWVTAVEWADRLPQVDLEDAVVVRISFVNQLTREIIIEGHD</sequence>
<dbReference type="GO" id="GO:0046872">
    <property type="term" value="F:metal ion binding"/>
    <property type="evidence" value="ECO:0007669"/>
    <property type="project" value="UniProtKB-KW"/>
</dbReference>
<evidence type="ECO:0000256" key="2">
    <source>
        <dbReference type="ARBA" id="ARBA00007599"/>
    </source>
</evidence>
<evidence type="ECO:0000256" key="9">
    <source>
        <dbReference type="ARBA" id="ARBA00022842"/>
    </source>
</evidence>